<feature type="non-terminal residue" evidence="2">
    <location>
        <position position="1"/>
    </location>
</feature>
<feature type="compositionally biased region" description="Basic residues" evidence="1">
    <location>
        <begin position="429"/>
        <end position="445"/>
    </location>
</feature>
<keyword evidence="3" id="KW-1185">Reference proteome</keyword>
<dbReference type="EMBL" id="JAJSOF020000027">
    <property type="protein sequence ID" value="KAJ4433534.1"/>
    <property type="molecule type" value="Genomic_DNA"/>
</dbReference>
<gene>
    <name evidence="2" type="ORF">ANN_15843</name>
</gene>
<organism evidence="2 3">
    <name type="scientific">Periplaneta americana</name>
    <name type="common">American cockroach</name>
    <name type="synonym">Blatta americana</name>
    <dbReference type="NCBI Taxonomy" id="6978"/>
    <lineage>
        <taxon>Eukaryota</taxon>
        <taxon>Metazoa</taxon>
        <taxon>Ecdysozoa</taxon>
        <taxon>Arthropoda</taxon>
        <taxon>Hexapoda</taxon>
        <taxon>Insecta</taxon>
        <taxon>Pterygota</taxon>
        <taxon>Neoptera</taxon>
        <taxon>Polyneoptera</taxon>
        <taxon>Dictyoptera</taxon>
        <taxon>Blattodea</taxon>
        <taxon>Blattoidea</taxon>
        <taxon>Blattidae</taxon>
        <taxon>Blattinae</taxon>
        <taxon>Periplaneta</taxon>
    </lineage>
</organism>
<feature type="region of interest" description="Disordered" evidence="1">
    <location>
        <begin position="504"/>
        <end position="532"/>
    </location>
</feature>
<evidence type="ECO:0008006" key="4">
    <source>
        <dbReference type="Google" id="ProtNLM"/>
    </source>
</evidence>
<evidence type="ECO:0000313" key="3">
    <source>
        <dbReference type="Proteomes" id="UP001148838"/>
    </source>
</evidence>
<evidence type="ECO:0000313" key="2">
    <source>
        <dbReference type="EMBL" id="KAJ4433534.1"/>
    </source>
</evidence>
<sequence>PIQQPRPCLLLVSPWQKRRNIFTVSTSGKPPLLTYPLGENPIPLMPNRIPLRIVRLAPFSSFVGPRFPNPLTFNGGVPSPISSSPGQMFSLPSSAETVKGQELYENLLQQQQQQQQWQPPEDQVTSGHNTFPPEMSTVSDESNVEEVAQTNNQLFTRESNVSDCNRSFEETDQLLNVAAEPIGYAKEEIIPSDELQNVIMEEISLPVLDSASDYPQLQLNYSENENERSDNTTSNDNDDALAAIYPHSLTNENIPFRNKNVSLESSAFSLLEKDVNTTLGTGIKVADDKQEEVVKAAKSLFSKRTRTLYHWLYPDTSKNKLKATVSAAWDSLPDNEKHFYISQMECKDRRAHFFMILLILIQVLGRFGLQASSLMINPQLDGMKGLPTNLTSSNQNVSSKEDEAAEAARAVEDLFASCDDADKWASYPRPKRRNTNERRRKRKSTRSPNYETGGRARLGPVDPDEMDEETAILKRMRESKLEPEFEEDLELSSELEKFRLISESGAHYKDDDDDDFWRRTPDPDELFSQMDI</sequence>
<comment type="caution">
    <text evidence="2">The sequence shown here is derived from an EMBL/GenBank/DDBJ whole genome shotgun (WGS) entry which is preliminary data.</text>
</comment>
<name>A0ABQ8SI21_PERAM</name>
<protein>
    <recommendedName>
        <fullName evidence="4">YTH domain-containing protein</fullName>
    </recommendedName>
</protein>
<feature type="region of interest" description="Disordered" evidence="1">
    <location>
        <begin position="426"/>
        <end position="465"/>
    </location>
</feature>
<proteinExistence type="predicted"/>
<reference evidence="2 3" key="1">
    <citation type="journal article" date="2022" name="Allergy">
        <title>Genome assembly and annotation of Periplaneta americana reveal a comprehensive cockroach allergen profile.</title>
        <authorList>
            <person name="Wang L."/>
            <person name="Xiong Q."/>
            <person name="Saelim N."/>
            <person name="Wang L."/>
            <person name="Nong W."/>
            <person name="Wan A.T."/>
            <person name="Shi M."/>
            <person name="Liu X."/>
            <person name="Cao Q."/>
            <person name="Hui J.H.L."/>
            <person name="Sookrung N."/>
            <person name="Leung T.F."/>
            <person name="Tungtrongchitr A."/>
            <person name="Tsui S.K.W."/>
        </authorList>
    </citation>
    <scope>NUCLEOTIDE SEQUENCE [LARGE SCALE GENOMIC DNA]</scope>
    <source>
        <strain evidence="2">PWHHKU_190912</strain>
    </source>
</reference>
<evidence type="ECO:0000256" key="1">
    <source>
        <dbReference type="SAM" id="MobiDB-lite"/>
    </source>
</evidence>
<dbReference type="Proteomes" id="UP001148838">
    <property type="component" value="Unassembled WGS sequence"/>
</dbReference>
<accession>A0ABQ8SI21</accession>
<feature type="compositionally biased region" description="Basic and acidic residues" evidence="1">
    <location>
        <begin position="504"/>
        <end position="522"/>
    </location>
</feature>